<evidence type="ECO:0000256" key="3">
    <source>
        <dbReference type="SAM" id="MobiDB-lite"/>
    </source>
</evidence>
<dbReference type="InterPro" id="IPR045048">
    <property type="entry name" value="FBXO31/39"/>
</dbReference>
<dbReference type="PANTHER" id="PTHR10706">
    <property type="entry name" value="F-BOX FAMILY PROTEIN"/>
    <property type="match status" value="1"/>
</dbReference>
<dbReference type="GO" id="GO:0016567">
    <property type="term" value="P:protein ubiquitination"/>
    <property type="evidence" value="ECO:0007669"/>
    <property type="project" value="UniProtKB-UniPathway"/>
</dbReference>
<sequence>MKANQLSPFKFLIGNGAISVILFSASLRVGSSFVPSYKQPLESTFLPASARSSQRMTALFSERSPSDNSRDFRAFSEDDGKSDIREEENLLRASEFLLDDDHDDLHDRAVERGSDVRRVRLDRESGTEGKFAKHGDELWTLRADMARLSKELIDSLTEGNRERERSVRSQLLRAEKRDAELVYRLELEAMEKADTEGRADDARHHREEALAARSCVPHLNLEGLWVGKYGSHGYEMINVTYVGDTLIAFKVTGDRNVPKGEITFQTNLVPKDAVGAIKEAEALNPIVLTDAAAKKWGTKQLPRYSGLGQVAEDGFTNKQWMDGQLIIIGEDYFSFAWLPIGHQIFFGRPSAELSLKMLREKGTTAVQASSRPPSVHDDVSVMKEYAARCLEVTTQFIEDDVLEGKTDPFSCIWNGESTEECYFE</sequence>
<gene>
    <name evidence="4" type="ORF">OAUR00152_LOCUS24566</name>
</gene>
<feature type="region of interest" description="Disordered" evidence="3">
    <location>
        <begin position="59"/>
        <end position="78"/>
    </location>
</feature>
<dbReference type="Pfam" id="PF12014">
    <property type="entry name" value="Cyclin_D1_bind"/>
    <property type="match status" value="1"/>
</dbReference>
<evidence type="ECO:0000256" key="1">
    <source>
        <dbReference type="ARBA" id="ARBA00004906"/>
    </source>
</evidence>
<organism evidence="4">
    <name type="scientific">Odontella aurita</name>
    <dbReference type="NCBI Taxonomy" id="265563"/>
    <lineage>
        <taxon>Eukaryota</taxon>
        <taxon>Sar</taxon>
        <taxon>Stramenopiles</taxon>
        <taxon>Ochrophyta</taxon>
        <taxon>Bacillariophyta</taxon>
        <taxon>Mediophyceae</taxon>
        <taxon>Biddulphiophycidae</taxon>
        <taxon>Eupodiscales</taxon>
        <taxon>Odontellaceae</taxon>
        <taxon>Odontella</taxon>
    </lineage>
</organism>
<evidence type="ECO:0000256" key="2">
    <source>
        <dbReference type="ARBA" id="ARBA00022786"/>
    </source>
</evidence>
<proteinExistence type="predicted"/>
<keyword evidence="2" id="KW-0833">Ubl conjugation pathway</keyword>
<reference evidence="4" key="1">
    <citation type="submission" date="2021-01" db="EMBL/GenBank/DDBJ databases">
        <authorList>
            <person name="Corre E."/>
            <person name="Pelletier E."/>
            <person name="Niang G."/>
            <person name="Scheremetjew M."/>
            <person name="Finn R."/>
            <person name="Kale V."/>
            <person name="Holt S."/>
            <person name="Cochrane G."/>
            <person name="Meng A."/>
            <person name="Brown T."/>
            <person name="Cohen L."/>
        </authorList>
    </citation>
    <scope>NUCLEOTIDE SEQUENCE</scope>
    <source>
        <strain evidence="4">Isolate 1302-5</strain>
    </source>
</reference>
<dbReference type="AlphaFoldDB" id="A0A7S4J9R6"/>
<comment type="pathway">
    <text evidence="1">Protein modification; protein ubiquitination.</text>
</comment>
<feature type="compositionally biased region" description="Basic and acidic residues" evidence="3">
    <location>
        <begin position="64"/>
        <end position="78"/>
    </location>
</feature>
<dbReference type="EMBL" id="HBKQ01035750">
    <property type="protein sequence ID" value="CAE2256837.1"/>
    <property type="molecule type" value="Transcribed_RNA"/>
</dbReference>
<dbReference type="UniPathway" id="UPA00143"/>
<accession>A0A7S4J9R6</accession>
<protein>
    <submittedName>
        <fullName evidence="4">Uncharacterized protein</fullName>
    </submittedName>
</protein>
<dbReference type="PANTHER" id="PTHR10706:SF130">
    <property type="entry name" value="F-BOX ONLY PROTEIN 31"/>
    <property type="match status" value="1"/>
</dbReference>
<name>A0A7S4J9R6_9STRA</name>
<evidence type="ECO:0000313" key="4">
    <source>
        <dbReference type="EMBL" id="CAE2256837.1"/>
    </source>
</evidence>